<dbReference type="GO" id="GO:0005634">
    <property type="term" value="C:nucleus"/>
    <property type="evidence" value="ECO:0007669"/>
    <property type="project" value="TreeGrafter"/>
</dbReference>
<reference evidence="7 8" key="1">
    <citation type="submission" date="2019-04" db="EMBL/GenBank/DDBJ databases">
        <title>Friends and foes A comparative genomics studyof 23 Aspergillus species from section Flavi.</title>
        <authorList>
            <consortium name="DOE Joint Genome Institute"/>
            <person name="Kjaerbolling I."/>
            <person name="Vesth T."/>
            <person name="Frisvad J.C."/>
            <person name="Nybo J.L."/>
            <person name="Theobald S."/>
            <person name="Kildgaard S."/>
            <person name="Isbrandt T."/>
            <person name="Kuo A."/>
            <person name="Sato A."/>
            <person name="Lyhne E.K."/>
            <person name="Kogle M.E."/>
            <person name="Wiebenga A."/>
            <person name="Kun R.S."/>
            <person name="Lubbers R.J."/>
            <person name="Makela M.R."/>
            <person name="Barry K."/>
            <person name="Chovatia M."/>
            <person name="Clum A."/>
            <person name="Daum C."/>
            <person name="Haridas S."/>
            <person name="He G."/>
            <person name="LaButti K."/>
            <person name="Lipzen A."/>
            <person name="Mondo S."/>
            <person name="Riley R."/>
            <person name="Salamov A."/>
            <person name="Simmons B.A."/>
            <person name="Magnuson J.K."/>
            <person name="Henrissat B."/>
            <person name="Mortensen U.H."/>
            <person name="Larsen T.O."/>
            <person name="Devries R.P."/>
            <person name="Grigoriev I.V."/>
            <person name="Machida M."/>
            <person name="Baker S.E."/>
            <person name="Andersen M.R."/>
        </authorList>
    </citation>
    <scope>NUCLEOTIDE SEQUENCE [LARGE SCALE GENOMIC DNA]</scope>
    <source>
        <strain evidence="7 8">IBT 29228</strain>
    </source>
</reference>
<gene>
    <name evidence="7" type="ORF">BDV26DRAFT_146457</name>
</gene>
<dbReference type="GO" id="GO:1990234">
    <property type="term" value="C:transferase complex"/>
    <property type="evidence" value="ECO:0007669"/>
    <property type="project" value="UniProtKB-ARBA"/>
</dbReference>
<sequence length="184" mass="20485">MANGELKRSISAELSDFIYDAKRFTLKNIYIAGIAPLQLYCSGLVFSPMQSTIRKVFSDSIPKQIHILPQMEDLWNPGLQTLEGHSDRVNLLAFSPDGQTIASGSWDKTTIKLWDTKTGMELQTFKGHFYPVTLSNAWVALGGENLIWLPVEYRDFACCAVKDTTLVLGHRNGCVSIVGFHTEG</sequence>
<dbReference type="SUPFAM" id="SSF50978">
    <property type="entry name" value="WD40 repeat-like"/>
    <property type="match status" value="1"/>
</dbReference>
<dbReference type="InterPro" id="IPR001680">
    <property type="entry name" value="WD40_rpt"/>
</dbReference>
<evidence type="ECO:0000313" key="8">
    <source>
        <dbReference type="Proteomes" id="UP000326198"/>
    </source>
</evidence>
<evidence type="ECO:0000256" key="1">
    <source>
        <dbReference type="ARBA" id="ARBA00022574"/>
    </source>
</evidence>
<dbReference type="PANTHER" id="PTHR22847">
    <property type="entry name" value="WD40 REPEAT PROTEIN"/>
    <property type="match status" value="1"/>
</dbReference>
<keyword evidence="1 6" id="KW-0853">WD repeat</keyword>
<dbReference type="PANTHER" id="PTHR22847:SF637">
    <property type="entry name" value="WD REPEAT DOMAIN 5B"/>
    <property type="match status" value="1"/>
</dbReference>
<dbReference type="PROSITE" id="PS50082">
    <property type="entry name" value="WD_REPEATS_2"/>
    <property type="match status" value="1"/>
</dbReference>
<evidence type="ECO:0000256" key="6">
    <source>
        <dbReference type="PROSITE-ProRule" id="PRU00221"/>
    </source>
</evidence>
<dbReference type="EMBL" id="ML736476">
    <property type="protein sequence ID" value="KAE8371109.1"/>
    <property type="molecule type" value="Genomic_DNA"/>
</dbReference>
<dbReference type="PROSITE" id="PS50294">
    <property type="entry name" value="WD_REPEATS_REGION"/>
    <property type="match status" value="1"/>
</dbReference>
<comment type="function">
    <text evidence="5">Involved in mitochondrial fission. Acts as an adapter protein required to form mitochondrial fission complexes. Formation of these complexes is required to promote constriction and fission of the mitochondrial compartment at a late step in mitochondrial division.</text>
</comment>
<evidence type="ECO:0000256" key="3">
    <source>
        <dbReference type="ARBA" id="ARBA00038415"/>
    </source>
</evidence>
<protein>
    <recommendedName>
        <fullName evidence="4">Mitochondrial division protein 1</fullName>
    </recommendedName>
</protein>
<dbReference type="InterPro" id="IPR015943">
    <property type="entry name" value="WD40/YVTN_repeat-like_dom_sf"/>
</dbReference>
<evidence type="ECO:0000256" key="5">
    <source>
        <dbReference type="ARBA" id="ARBA00043913"/>
    </source>
</evidence>
<comment type="similarity">
    <text evidence="3">Belongs to the WD repeat MDV1/CAF4 family.</text>
</comment>
<dbReference type="InterPro" id="IPR036322">
    <property type="entry name" value="WD40_repeat_dom_sf"/>
</dbReference>
<feature type="repeat" description="WD" evidence="6">
    <location>
        <begin position="82"/>
        <end position="124"/>
    </location>
</feature>
<dbReference type="AlphaFoldDB" id="A0A5N7AQ30"/>
<name>A0A5N7AQ30_9EURO</name>
<dbReference type="OrthoDB" id="538223at2759"/>
<organism evidence="7 8">
    <name type="scientific">Aspergillus bertholletiae</name>
    <dbReference type="NCBI Taxonomy" id="1226010"/>
    <lineage>
        <taxon>Eukaryota</taxon>
        <taxon>Fungi</taxon>
        <taxon>Dikarya</taxon>
        <taxon>Ascomycota</taxon>
        <taxon>Pezizomycotina</taxon>
        <taxon>Eurotiomycetes</taxon>
        <taxon>Eurotiomycetidae</taxon>
        <taxon>Eurotiales</taxon>
        <taxon>Aspergillaceae</taxon>
        <taxon>Aspergillus</taxon>
        <taxon>Aspergillus subgen. Circumdati</taxon>
    </lineage>
</organism>
<dbReference type="SMART" id="SM00320">
    <property type="entry name" value="WD40"/>
    <property type="match status" value="1"/>
</dbReference>
<keyword evidence="8" id="KW-1185">Reference proteome</keyword>
<proteinExistence type="inferred from homology"/>
<dbReference type="Pfam" id="PF00400">
    <property type="entry name" value="WD40"/>
    <property type="match status" value="1"/>
</dbReference>
<keyword evidence="2" id="KW-0677">Repeat</keyword>
<dbReference type="Proteomes" id="UP000326198">
    <property type="component" value="Unassembled WGS sequence"/>
</dbReference>
<evidence type="ECO:0000313" key="7">
    <source>
        <dbReference type="EMBL" id="KAE8371109.1"/>
    </source>
</evidence>
<dbReference type="Gene3D" id="2.130.10.10">
    <property type="entry name" value="YVTN repeat-like/Quinoprotein amine dehydrogenase"/>
    <property type="match status" value="1"/>
</dbReference>
<evidence type="ECO:0000256" key="2">
    <source>
        <dbReference type="ARBA" id="ARBA00022737"/>
    </source>
</evidence>
<accession>A0A5N7AQ30</accession>
<evidence type="ECO:0000256" key="4">
    <source>
        <dbReference type="ARBA" id="ARBA00039789"/>
    </source>
</evidence>